<protein>
    <submittedName>
        <fullName evidence="2">Transposase family protein</fullName>
    </submittedName>
</protein>
<gene>
    <name evidence="2" type="ORF">RA955_05455</name>
</gene>
<evidence type="ECO:0000313" key="2">
    <source>
        <dbReference type="EMBL" id="WMJ18271.1"/>
    </source>
</evidence>
<evidence type="ECO:0000259" key="1">
    <source>
        <dbReference type="Pfam" id="PF13542"/>
    </source>
</evidence>
<name>A0ABY9MJN8_9BACL</name>
<organism evidence="2 3">
    <name type="scientific">Geobacillus proteiniphilus</name>
    <dbReference type="NCBI Taxonomy" id="860353"/>
    <lineage>
        <taxon>Bacteria</taxon>
        <taxon>Bacillati</taxon>
        <taxon>Bacillota</taxon>
        <taxon>Bacilli</taxon>
        <taxon>Bacillales</taxon>
        <taxon>Anoxybacillaceae</taxon>
        <taxon>Geobacillus</taxon>
    </lineage>
</organism>
<reference evidence="2 3" key="1">
    <citation type="submission" date="2023-08" db="EMBL/GenBank/DDBJ databases">
        <title>Genome sequencing of the thermostable Gram positive bacteria Geobacillus proteiniphilus strain T-6.</title>
        <authorList>
            <person name="Shulami S."/>
            <person name="Shoham Y."/>
        </authorList>
    </citation>
    <scope>NUCLEOTIDE SEQUENCE [LARGE SCALE GENOMIC DNA]</scope>
    <source>
        <strain evidence="2 3">T-6</strain>
    </source>
</reference>
<dbReference type="Pfam" id="PF13542">
    <property type="entry name" value="HTH_Tnp_ISL3"/>
    <property type="match status" value="1"/>
</dbReference>
<sequence>MFNSIATESFQQWVAWLCIGKSIQEVTQWLCIAYTTVERWFYQHAPVLLPESSPTVICVRL</sequence>
<accession>A0ABY9MJN8</accession>
<proteinExistence type="predicted"/>
<feature type="domain" description="Transposase IS204/IS1001/IS1096/IS1165 helix-turn-helix" evidence="1">
    <location>
        <begin position="7"/>
        <end position="44"/>
    </location>
</feature>
<keyword evidence="3" id="KW-1185">Reference proteome</keyword>
<dbReference type="EMBL" id="CP133076">
    <property type="protein sequence ID" value="WMJ18271.1"/>
    <property type="molecule type" value="Genomic_DNA"/>
</dbReference>
<dbReference type="InterPro" id="IPR032877">
    <property type="entry name" value="Transposase_HTH"/>
</dbReference>
<dbReference type="RefSeq" id="WP_275651040.1">
    <property type="nucleotide sequence ID" value="NZ_CP133076.1"/>
</dbReference>
<dbReference type="Proteomes" id="UP001223761">
    <property type="component" value="Chromosome"/>
</dbReference>
<evidence type="ECO:0000313" key="3">
    <source>
        <dbReference type="Proteomes" id="UP001223761"/>
    </source>
</evidence>
<dbReference type="GeneID" id="32065534"/>